<dbReference type="EMBL" id="CP091430">
    <property type="protein sequence ID" value="UVI30481.1"/>
    <property type="molecule type" value="Genomic_DNA"/>
</dbReference>
<name>A0ABY5S979_9BACL</name>
<proteinExistence type="predicted"/>
<keyword evidence="1" id="KW-0472">Membrane</keyword>
<sequence>MLVTSRAKSAYYVREYHPTPLLNLLFIGFDCLFGWWALPRGPFEAVHAIGANLIAKPKSLDTVVREMRQI</sequence>
<gene>
    <name evidence="2" type="ORF">L1F29_00890</name>
</gene>
<keyword evidence="1" id="KW-1133">Transmembrane helix</keyword>
<reference evidence="2" key="1">
    <citation type="submission" date="2022-01" db="EMBL/GenBank/DDBJ databases">
        <title>Paenibacillus spongiae sp. nov., isolated from marine sponge.</title>
        <authorList>
            <person name="Li Z."/>
            <person name="Zhang M."/>
        </authorList>
    </citation>
    <scope>NUCLEOTIDE SEQUENCE</scope>
    <source>
        <strain evidence="2">PHS-Z3</strain>
    </source>
</reference>
<evidence type="ECO:0000313" key="3">
    <source>
        <dbReference type="Proteomes" id="UP001057877"/>
    </source>
</evidence>
<organism evidence="2 3">
    <name type="scientific">Paenibacillus spongiae</name>
    <dbReference type="NCBI Taxonomy" id="2909671"/>
    <lineage>
        <taxon>Bacteria</taxon>
        <taxon>Bacillati</taxon>
        <taxon>Bacillota</taxon>
        <taxon>Bacilli</taxon>
        <taxon>Bacillales</taxon>
        <taxon>Paenibacillaceae</taxon>
        <taxon>Paenibacillus</taxon>
    </lineage>
</organism>
<evidence type="ECO:0000256" key="1">
    <source>
        <dbReference type="SAM" id="Phobius"/>
    </source>
</evidence>
<feature type="transmembrane region" description="Helical" evidence="1">
    <location>
        <begin position="21"/>
        <end position="38"/>
    </location>
</feature>
<evidence type="ECO:0000313" key="2">
    <source>
        <dbReference type="EMBL" id="UVI30481.1"/>
    </source>
</evidence>
<accession>A0ABY5S979</accession>
<keyword evidence="1" id="KW-0812">Transmembrane</keyword>
<protein>
    <submittedName>
        <fullName evidence="2">Uncharacterized protein</fullName>
    </submittedName>
</protein>
<dbReference type="RefSeq" id="WP_258386545.1">
    <property type="nucleotide sequence ID" value="NZ_CP091430.1"/>
</dbReference>
<dbReference type="Proteomes" id="UP001057877">
    <property type="component" value="Chromosome"/>
</dbReference>
<keyword evidence="3" id="KW-1185">Reference proteome</keyword>